<organism evidence="3 4">
    <name type="scientific">Pseudomonas mandelii PD30</name>
    <dbReference type="NCBI Taxonomy" id="1419583"/>
    <lineage>
        <taxon>Bacteria</taxon>
        <taxon>Pseudomonadati</taxon>
        <taxon>Pseudomonadota</taxon>
        <taxon>Gammaproteobacteria</taxon>
        <taxon>Pseudomonadales</taxon>
        <taxon>Pseudomonadaceae</taxon>
        <taxon>Pseudomonas</taxon>
    </lineage>
</organism>
<keyword evidence="2" id="KW-0472">Membrane</keyword>
<feature type="region of interest" description="Disordered" evidence="1">
    <location>
        <begin position="101"/>
        <end position="123"/>
    </location>
</feature>
<dbReference type="RefSeq" id="WP_033054016.1">
    <property type="nucleotide sequence ID" value="NZ_AZQQ01000058.1"/>
</dbReference>
<reference evidence="3 4" key="1">
    <citation type="submission" date="2013-12" db="EMBL/GenBank/DDBJ databases">
        <authorList>
            <person name="Formusa P.A."/>
            <person name="Habash M."/>
            <person name="Lee H."/>
            <person name="Trevors J.T."/>
        </authorList>
    </citation>
    <scope>NUCLEOTIDE SEQUENCE [LARGE SCALE GENOMIC DNA]</scope>
    <source>
        <strain evidence="3 4">PD30</strain>
    </source>
</reference>
<keyword evidence="2" id="KW-1133">Transmembrane helix</keyword>
<evidence type="ECO:0000256" key="2">
    <source>
        <dbReference type="SAM" id="Phobius"/>
    </source>
</evidence>
<dbReference type="Proteomes" id="UP000026739">
    <property type="component" value="Unassembled WGS sequence"/>
</dbReference>
<protein>
    <submittedName>
        <fullName evidence="3">Uncharacterized protein</fullName>
    </submittedName>
</protein>
<feature type="compositionally biased region" description="Polar residues" evidence="1">
    <location>
        <begin position="102"/>
        <end position="123"/>
    </location>
</feature>
<evidence type="ECO:0000313" key="4">
    <source>
        <dbReference type="Proteomes" id="UP000026739"/>
    </source>
</evidence>
<dbReference type="eggNOG" id="ENOG5033YSX">
    <property type="taxonomic scope" value="Bacteria"/>
</dbReference>
<dbReference type="EMBL" id="AZQQ01000058">
    <property type="protein sequence ID" value="KDD71061.1"/>
    <property type="molecule type" value="Genomic_DNA"/>
</dbReference>
<feature type="transmembrane region" description="Helical" evidence="2">
    <location>
        <begin position="12"/>
        <end position="32"/>
    </location>
</feature>
<comment type="caution">
    <text evidence="3">The sequence shown here is derived from an EMBL/GenBank/DDBJ whole genome shotgun (WGS) entry which is preliminary data.</text>
</comment>
<gene>
    <name evidence="3" type="ORF">V466_00755</name>
</gene>
<proteinExistence type="predicted"/>
<evidence type="ECO:0000313" key="3">
    <source>
        <dbReference type="EMBL" id="KDD71061.1"/>
    </source>
</evidence>
<keyword evidence="2" id="KW-0812">Transmembrane</keyword>
<sequence length="218" mass="24444">MSNWFEESPTRSVILHTILVAGTVWAVFTFVFDENKVSVFRAQAENEKATAGQYKAKTEVLEVEIARLRDENKKYQDWLTATPNSLPYFETKMKALTEENTKLQQELATSGSKPSENATTAPELTNLPYVGTKTLSLGEAYVDPKTNATIGIGRITSNFTATGSVTLPGQNQKDFENIKSGDNWIFPSGKKQYQLTVLKVDWYSNKSEVMVKEIENLK</sequence>
<accession>A0A059LA14</accession>
<dbReference type="AlphaFoldDB" id="A0A059LA14"/>
<name>A0A059LA14_9PSED</name>
<evidence type="ECO:0000256" key="1">
    <source>
        <dbReference type="SAM" id="MobiDB-lite"/>
    </source>
</evidence>